<reference evidence="5" key="1">
    <citation type="journal article" date="2019" name="Int. J. Syst. Evol. Microbiol.">
        <title>The Global Catalogue of Microorganisms (GCM) 10K type strain sequencing project: providing services to taxonomists for standard genome sequencing and annotation.</title>
        <authorList>
            <consortium name="The Broad Institute Genomics Platform"/>
            <consortium name="The Broad Institute Genome Sequencing Center for Infectious Disease"/>
            <person name="Wu L."/>
            <person name="Ma J."/>
        </authorList>
    </citation>
    <scope>NUCLEOTIDE SEQUENCE [LARGE SCALE GENOMIC DNA]</scope>
    <source>
        <strain evidence="5">YJ-61-S</strain>
    </source>
</reference>
<organism evidence="4 5">
    <name type="scientific">Dokdonia ponticola</name>
    <dbReference type="NCBI Taxonomy" id="2041041"/>
    <lineage>
        <taxon>Bacteria</taxon>
        <taxon>Pseudomonadati</taxon>
        <taxon>Bacteroidota</taxon>
        <taxon>Flavobacteriia</taxon>
        <taxon>Flavobacteriales</taxon>
        <taxon>Flavobacteriaceae</taxon>
        <taxon>Dokdonia</taxon>
    </lineage>
</organism>
<gene>
    <name evidence="4" type="ORF">ACFO3O_03320</name>
</gene>
<feature type="domain" description="Bacterial surface antigen (D15)" evidence="3">
    <location>
        <begin position="293"/>
        <end position="544"/>
    </location>
</feature>
<comment type="subcellular location">
    <subcellularLocation>
        <location evidence="1">Membrane</location>
    </subcellularLocation>
</comment>
<comment type="caution">
    <text evidence="4">The sequence shown here is derived from an EMBL/GenBank/DDBJ whole genome shotgun (WGS) entry which is preliminary data.</text>
</comment>
<sequence>MRRYIYILFSLYITSTSYTNAQEEKISLTIKGASPIETKIIDSVGYPKKFKELTPLFNTIDSLKINLSQLGYIDIIENRNKDTDSSYTSNMQLGKHYKYVKIYVEKQPNIKEYLKKAKINIENDSILVETAFAKAVLENLTAIAANSGNPFTSFQLQSLAKNQTNTLTGILVVEQDENRYANRIVINGYDKAPKGFIKHYARIREGKLFNQKELLEQNERLNDLSFISSRKDPEVLFTKDSTTVYFYLERKVNNRFDGFLGFATNEETNRLQLDGYIDLILTNNLNYGETLLLNYKSDGDDQTQLHVKATLPYLFRSPLGVETQLSLFRRDSTFSENSQEVSLFYQINSNNTVSLGYKSKQSEDLIESENTSVEIIEDYTQQRVLGGFTFSKLQSDFFFPIKSQLILNGEIGNRVSSQTKEEQISVNTIASHIFKLNEANQIYLKNRTQVLLSDSYLTNEQYRFGGITSIRGFEENSIFANLVSTLNTEYRYVLNSSIYVHSIIDLAYFENEITNQREKLISFGVGAGLRTKAGIFKINLANGKTENQVFRFSNTKLHFQLEIRF</sequence>
<dbReference type="Proteomes" id="UP001596043">
    <property type="component" value="Unassembled WGS sequence"/>
</dbReference>
<name>A0ABV9HTX4_9FLAO</name>
<dbReference type="RefSeq" id="WP_379977077.1">
    <property type="nucleotide sequence ID" value="NZ_JBHSFV010000001.1"/>
</dbReference>
<evidence type="ECO:0000256" key="2">
    <source>
        <dbReference type="ARBA" id="ARBA00023136"/>
    </source>
</evidence>
<keyword evidence="5" id="KW-1185">Reference proteome</keyword>
<proteinExistence type="predicted"/>
<accession>A0ABV9HTX4</accession>
<evidence type="ECO:0000259" key="3">
    <source>
        <dbReference type="Pfam" id="PF01103"/>
    </source>
</evidence>
<dbReference type="EMBL" id="JBHSFV010000001">
    <property type="protein sequence ID" value="MFC4632920.1"/>
    <property type="molecule type" value="Genomic_DNA"/>
</dbReference>
<dbReference type="Pfam" id="PF01103">
    <property type="entry name" value="Omp85"/>
    <property type="match status" value="1"/>
</dbReference>
<evidence type="ECO:0000256" key="1">
    <source>
        <dbReference type="ARBA" id="ARBA00004370"/>
    </source>
</evidence>
<dbReference type="InterPro" id="IPR000184">
    <property type="entry name" value="Bac_surfAg_D15"/>
</dbReference>
<evidence type="ECO:0000313" key="4">
    <source>
        <dbReference type="EMBL" id="MFC4632920.1"/>
    </source>
</evidence>
<protein>
    <submittedName>
        <fullName evidence="4">BamA/TamA family outer membrane protein</fullName>
    </submittedName>
</protein>
<evidence type="ECO:0000313" key="5">
    <source>
        <dbReference type="Proteomes" id="UP001596043"/>
    </source>
</evidence>
<keyword evidence="2" id="KW-0472">Membrane</keyword>
<dbReference type="Gene3D" id="2.40.160.50">
    <property type="entry name" value="membrane protein fhac: a member of the omp85/tpsb transporter family"/>
    <property type="match status" value="1"/>
</dbReference>